<accession>A0ABD5RZN7</accession>
<reference evidence="1 2" key="1">
    <citation type="journal article" date="2019" name="Int. J. Syst. Evol. Microbiol.">
        <title>The Global Catalogue of Microorganisms (GCM) 10K type strain sequencing project: providing services to taxonomists for standard genome sequencing and annotation.</title>
        <authorList>
            <consortium name="The Broad Institute Genomics Platform"/>
            <consortium name="The Broad Institute Genome Sequencing Center for Infectious Disease"/>
            <person name="Wu L."/>
            <person name="Ma J."/>
        </authorList>
    </citation>
    <scope>NUCLEOTIDE SEQUENCE [LARGE SCALE GENOMIC DNA]</scope>
    <source>
        <strain evidence="1 2">NBRC 111368</strain>
    </source>
</reference>
<proteinExistence type="predicted"/>
<dbReference type="AlphaFoldDB" id="A0ABD5RZN7"/>
<keyword evidence="2" id="KW-1185">Reference proteome</keyword>
<evidence type="ECO:0000313" key="1">
    <source>
        <dbReference type="EMBL" id="MFC6724378.1"/>
    </source>
</evidence>
<gene>
    <name evidence="1" type="ORF">ACFQE1_08330</name>
</gene>
<organism evidence="1 2">
    <name type="scientific">Halobium palmae</name>
    <dbReference type="NCBI Taxonomy" id="1776492"/>
    <lineage>
        <taxon>Archaea</taxon>
        <taxon>Methanobacteriati</taxon>
        <taxon>Methanobacteriota</taxon>
        <taxon>Stenosarchaea group</taxon>
        <taxon>Halobacteria</taxon>
        <taxon>Halobacteriales</taxon>
        <taxon>Haloferacaceae</taxon>
        <taxon>Halobium</taxon>
    </lineage>
</organism>
<dbReference type="EMBL" id="JBHSWU010000165">
    <property type="protein sequence ID" value="MFC6724378.1"/>
    <property type="molecule type" value="Genomic_DNA"/>
</dbReference>
<protein>
    <submittedName>
        <fullName evidence="1">Uncharacterized protein</fullName>
    </submittedName>
</protein>
<dbReference type="Proteomes" id="UP001596328">
    <property type="component" value="Unassembled WGS sequence"/>
</dbReference>
<sequence length="120" mass="13217">MSSVSDSDGAVLAEIAEQTGVSYDPETGTVTFAGVPTDTEQYVSLVSFLVENAYITEDDLPVSAKRAQTRYLVNSTASHDDREMVRPREIRDGVYLETNHDSSSKARYAEMLVEDYVLDG</sequence>
<comment type="caution">
    <text evidence="1">The sequence shown here is derived from an EMBL/GenBank/DDBJ whole genome shotgun (WGS) entry which is preliminary data.</text>
</comment>
<evidence type="ECO:0000313" key="2">
    <source>
        <dbReference type="Proteomes" id="UP001596328"/>
    </source>
</evidence>
<name>A0ABD5RZN7_9EURY</name>